<evidence type="ECO:0000256" key="8">
    <source>
        <dbReference type="ARBA" id="ARBA00023315"/>
    </source>
</evidence>
<dbReference type="Pfam" id="PF20154">
    <property type="entry name" value="LNT_N"/>
    <property type="match status" value="1"/>
</dbReference>
<dbReference type="InterPro" id="IPR036526">
    <property type="entry name" value="C-N_Hydrolase_sf"/>
</dbReference>
<feature type="domain" description="CN hydrolase" evidence="10">
    <location>
        <begin position="218"/>
        <end position="461"/>
    </location>
</feature>
<evidence type="ECO:0000313" key="12">
    <source>
        <dbReference type="Proteomes" id="UP000832034"/>
    </source>
</evidence>
<keyword evidence="7 9" id="KW-0472">Membrane</keyword>
<dbReference type="InterPro" id="IPR045378">
    <property type="entry name" value="LNT_N"/>
</dbReference>
<evidence type="ECO:0000256" key="1">
    <source>
        <dbReference type="ARBA" id="ARBA00004651"/>
    </source>
</evidence>
<dbReference type="Pfam" id="PF00795">
    <property type="entry name" value="CN_hydrolase"/>
    <property type="match status" value="1"/>
</dbReference>
<dbReference type="Gene3D" id="3.60.110.10">
    <property type="entry name" value="Carbon-nitrogen hydrolase"/>
    <property type="match status" value="1"/>
</dbReference>
<evidence type="ECO:0000313" key="11">
    <source>
        <dbReference type="EMBL" id="UOO92795.1"/>
    </source>
</evidence>
<dbReference type="SUPFAM" id="SSF56317">
    <property type="entry name" value="Carbon-nitrogen hydrolase"/>
    <property type="match status" value="1"/>
</dbReference>
<evidence type="ECO:0000256" key="5">
    <source>
        <dbReference type="ARBA" id="ARBA00022692"/>
    </source>
</evidence>
<dbReference type="InterPro" id="IPR004563">
    <property type="entry name" value="Apolipo_AcylTrfase"/>
</dbReference>
<keyword evidence="4 9" id="KW-0808">Transferase</keyword>
<dbReference type="EMBL" id="CP091512">
    <property type="protein sequence ID" value="UOO92795.1"/>
    <property type="molecule type" value="Genomic_DNA"/>
</dbReference>
<evidence type="ECO:0000256" key="7">
    <source>
        <dbReference type="ARBA" id="ARBA00023136"/>
    </source>
</evidence>
<dbReference type="EC" id="2.3.1.269" evidence="9"/>
<feature type="transmembrane region" description="Helical" evidence="9">
    <location>
        <begin position="47"/>
        <end position="65"/>
    </location>
</feature>
<comment type="pathway">
    <text evidence="9">Protein modification; lipoprotein biosynthesis (N-acyl transfer).</text>
</comment>
<gene>
    <name evidence="9 11" type="primary">lnt</name>
    <name evidence="11" type="ORF">LVJ81_01745</name>
</gene>
<name>A0ABY4EBK2_VITST</name>
<proteinExistence type="inferred from homology"/>
<dbReference type="HAMAP" id="MF_01148">
    <property type="entry name" value="Lnt"/>
    <property type="match status" value="1"/>
</dbReference>
<feature type="transmembrane region" description="Helical" evidence="9">
    <location>
        <begin position="475"/>
        <end position="494"/>
    </location>
</feature>
<reference evidence="11" key="1">
    <citation type="submission" date="2021-12" db="EMBL/GenBank/DDBJ databases">
        <authorList>
            <person name="Veyrier F.J."/>
        </authorList>
    </citation>
    <scope>NUCLEOTIDE SEQUENCE</scope>
    <source>
        <strain evidence="11">SAG 1488-6</strain>
    </source>
</reference>
<comment type="subcellular location">
    <subcellularLocation>
        <location evidence="1 9">Cell membrane</location>
        <topology evidence="1 9">Multi-pass membrane protein</topology>
    </subcellularLocation>
</comment>
<dbReference type="PROSITE" id="PS50263">
    <property type="entry name" value="CN_HYDROLASE"/>
    <property type="match status" value="1"/>
</dbReference>
<evidence type="ECO:0000256" key="3">
    <source>
        <dbReference type="ARBA" id="ARBA00022475"/>
    </source>
</evidence>
<comment type="function">
    <text evidence="9">Catalyzes the phospholipid dependent N-acylation of the N-terminal cysteine of apolipoprotein, the last step in lipoprotein maturation.</text>
</comment>
<comment type="similarity">
    <text evidence="2 9">Belongs to the CN hydrolase family. Apolipoprotein N-acyltransferase subfamily.</text>
</comment>
<evidence type="ECO:0000256" key="2">
    <source>
        <dbReference type="ARBA" id="ARBA00010065"/>
    </source>
</evidence>
<feature type="transmembrane region" description="Helical" evidence="9">
    <location>
        <begin position="20"/>
        <end position="40"/>
    </location>
</feature>
<evidence type="ECO:0000256" key="4">
    <source>
        <dbReference type="ARBA" id="ARBA00022679"/>
    </source>
</evidence>
<keyword evidence="12" id="KW-1185">Reference proteome</keyword>
<protein>
    <recommendedName>
        <fullName evidence="9">Apolipoprotein N-acyltransferase</fullName>
        <shortName evidence="9">ALP N-acyltransferase</shortName>
        <ecNumber evidence="9">2.3.1.269</ecNumber>
    </recommendedName>
</protein>
<keyword evidence="6 9" id="KW-1133">Transmembrane helix</keyword>
<keyword evidence="5 9" id="KW-0812">Transmembrane</keyword>
<keyword evidence="3 9" id="KW-1003">Cell membrane</keyword>
<accession>A0ABY4EBK2</accession>
<feature type="transmembrane region" description="Helical" evidence="9">
    <location>
        <begin position="150"/>
        <end position="176"/>
    </location>
</feature>
<dbReference type="Proteomes" id="UP000832034">
    <property type="component" value="Chromosome"/>
</dbReference>
<evidence type="ECO:0000259" key="10">
    <source>
        <dbReference type="PROSITE" id="PS50263"/>
    </source>
</evidence>
<keyword evidence="8 9" id="KW-0012">Acyltransferase</keyword>
<organism evidence="11 12">
    <name type="scientific">Vitreoscilla stercoraria</name>
    <dbReference type="NCBI Taxonomy" id="61"/>
    <lineage>
        <taxon>Bacteria</taxon>
        <taxon>Pseudomonadati</taxon>
        <taxon>Pseudomonadota</taxon>
        <taxon>Betaproteobacteria</taxon>
        <taxon>Neisseriales</taxon>
        <taxon>Neisseriaceae</taxon>
        <taxon>Vitreoscilla</taxon>
    </lineage>
</organism>
<reference evidence="11" key="2">
    <citation type="journal article" date="2022" name="Res Sq">
        <title>Evolution of multicellular longitudinally dividing oral cavity symbionts (Neisseriaceae).</title>
        <authorList>
            <person name="Nyongesa S."/>
            <person name="Weber P."/>
            <person name="Bernet E."/>
            <person name="Pullido F."/>
            <person name="Nieckarz M."/>
            <person name="Delaby M."/>
            <person name="Nieves C."/>
            <person name="Viehboeck T."/>
            <person name="Krause N."/>
            <person name="Rivera-Millot A."/>
            <person name="Nakamura A."/>
            <person name="Vischer N."/>
            <person name="VanNieuwenhze M."/>
            <person name="Brun Y."/>
            <person name="Cava F."/>
            <person name="Bulgheresi S."/>
            <person name="Veyrier F."/>
        </authorList>
    </citation>
    <scope>NUCLEOTIDE SEQUENCE</scope>
    <source>
        <strain evidence="11">SAG 1488-6</strain>
    </source>
</reference>
<evidence type="ECO:0000256" key="6">
    <source>
        <dbReference type="ARBA" id="ARBA00022989"/>
    </source>
</evidence>
<dbReference type="PANTHER" id="PTHR38686:SF1">
    <property type="entry name" value="APOLIPOPROTEIN N-ACYLTRANSFERASE"/>
    <property type="match status" value="1"/>
</dbReference>
<feature type="transmembrane region" description="Helical" evidence="9">
    <location>
        <begin position="77"/>
        <end position="99"/>
    </location>
</feature>
<comment type="catalytic activity">
    <reaction evidence="9">
        <text>N-terminal S-1,2-diacyl-sn-glyceryl-L-cysteinyl-[lipoprotein] + a glycerophospholipid = N-acyl-S-1,2-diacyl-sn-glyceryl-L-cysteinyl-[lipoprotein] + a 2-acyl-sn-glycero-3-phospholipid + H(+)</text>
        <dbReference type="Rhea" id="RHEA:48228"/>
        <dbReference type="Rhea" id="RHEA-COMP:14681"/>
        <dbReference type="Rhea" id="RHEA-COMP:14684"/>
        <dbReference type="ChEBI" id="CHEBI:15378"/>
        <dbReference type="ChEBI" id="CHEBI:136912"/>
        <dbReference type="ChEBI" id="CHEBI:140656"/>
        <dbReference type="ChEBI" id="CHEBI:140657"/>
        <dbReference type="ChEBI" id="CHEBI:140660"/>
        <dbReference type="EC" id="2.3.1.269"/>
    </reaction>
</comment>
<dbReference type="PANTHER" id="PTHR38686">
    <property type="entry name" value="APOLIPOPROTEIN N-ACYLTRANSFERASE"/>
    <property type="match status" value="1"/>
</dbReference>
<dbReference type="CDD" id="cd07571">
    <property type="entry name" value="ALP_N-acyl_transferase"/>
    <property type="match status" value="1"/>
</dbReference>
<feature type="transmembrane region" description="Helical" evidence="9">
    <location>
        <begin position="111"/>
        <end position="130"/>
    </location>
</feature>
<sequence>MGALLMVISAALTPFAYAPYRLYWLMPILLAVMLIVAFWHERYRLRLVYLWAWVTYFVQCYWINTALHDVSGLPLPISIPLTALLPMYLALYPTLTIWLCEKIRLPDSGKLLLVFPAVWTLTEFVRERAFTGFGWGALGYTQIAESPLAGYAPVSGIALVTWATALIGAAIAGLILCKPIWQKSLHVAVSMLIVAIGVNLSQHHWTERDGTQASVALLQGNIPQTLKWEPEAFAHTIQVYYELLTQAEADIVIMPETAIPLMRQDLPEGLLTQFVNTAHRQNAALAIGIPEYTHTGRQYLNSIINFSSFDPEKPDQALPTYSKNHLVPFGEFKPQGTQWLYQMMNMPLADFSAGGKNQAPLALANQKIAFNICYEDSFGDELIASAQQASLLSNVSNMAWYGTSHAMDLQLQQSQARALELGRYMVRATNTGLTAVVDPKGHIVSLAPRDTQQILTTTIHGYQGETPYMRLGGTWPLAILLSVWLLILFIYSQFRPNPQSY</sequence>
<evidence type="ECO:0000256" key="9">
    <source>
        <dbReference type="HAMAP-Rule" id="MF_01148"/>
    </source>
</evidence>
<dbReference type="InterPro" id="IPR003010">
    <property type="entry name" value="C-N_Hydrolase"/>
</dbReference>
<dbReference type="NCBIfam" id="TIGR00546">
    <property type="entry name" value="lnt"/>
    <property type="match status" value="1"/>
</dbReference>